<keyword evidence="2" id="KW-0503">Monooxygenase</keyword>
<keyword evidence="2" id="KW-0560">Oxidoreductase</keyword>
<dbReference type="EMBL" id="JAAXKY010000144">
    <property type="protein sequence ID" value="NMH81367.1"/>
    <property type="molecule type" value="Genomic_DNA"/>
</dbReference>
<gene>
    <name evidence="3" type="ORF">HF577_30290</name>
</gene>
<name>A0ABX1RN11_9PSEU</name>
<evidence type="ECO:0000313" key="3">
    <source>
        <dbReference type="EMBL" id="NMH81367.1"/>
    </source>
</evidence>
<dbReference type="PRINTS" id="PR00359">
    <property type="entry name" value="BP450"/>
</dbReference>
<dbReference type="InterPro" id="IPR001128">
    <property type="entry name" value="Cyt_P450"/>
</dbReference>
<dbReference type="InterPro" id="IPR036396">
    <property type="entry name" value="Cyt_P450_sf"/>
</dbReference>
<dbReference type="PANTHER" id="PTHR46696:SF1">
    <property type="entry name" value="CYTOCHROME P450 YJIB-RELATED"/>
    <property type="match status" value="1"/>
</dbReference>
<dbReference type="PANTHER" id="PTHR46696">
    <property type="entry name" value="P450, PUTATIVE (EUROFUNG)-RELATED"/>
    <property type="match status" value="1"/>
</dbReference>
<protein>
    <submittedName>
        <fullName evidence="3">Cytochrome P450</fullName>
    </submittedName>
</protein>
<reference evidence="3 4" key="1">
    <citation type="submission" date="2020-04" db="EMBL/GenBank/DDBJ databases">
        <authorList>
            <person name="Klaysubun C."/>
            <person name="Duangmal K."/>
            <person name="Lipun K."/>
        </authorList>
    </citation>
    <scope>NUCLEOTIDE SEQUENCE [LARGE SCALE GENOMIC DNA]</scope>
    <source>
        <strain evidence="3 4">JCM 11839</strain>
    </source>
</reference>
<accession>A0ABX1RN11</accession>
<dbReference type="PROSITE" id="PS00086">
    <property type="entry name" value="CYTOCHROME_P450"/>
    <property type="match status" value="1"/>
</dbReference>
<comment type="similarity">
    <text evidence="1 2">Belongs to the cytochrome P450 family.</text>
</comment>
<comment type="caution">
    <text evidence="3">The sequence shown here is derived from an EMBL/GenBank/DDBJ whole genome shotgun (WGS) entry which is preliminary data.</text>
</comment>
<keyword evidence="2" id="KW-0479">Metal-binding</keyword>
<dbReference type="Gene3D" id="1.10.630.10">
    <property type="entry name" value="Cytochrome P450"/>
    <property type="match status" value="1"/>
</dbReference>
<proteinExistence type="inferred from homology"/>
<dbReference type="RefSeq" id="WP_169399403.1">
    <property type="nucleotide sequence ID" value="NZ_BAAAJH010000018.1"/>
</dbReference>
<evidence type="ECO:0000313" key="4">
    <source>
        <dbReference type="Proteomes" id="UP001296706"/>
    </source>
</evidence>
<evidence type="ECO:0000256" key="1">
    <source>
        <dbReference type="ARBA" id="ARBA00010617"/>
    </source>
</evidence>
<dbReference type="PRINTS" id="PR00385">
    <property type="entry name" value="P450"/>
</dbReference>
<keyword evidence="2" id="KW-0408">Iron</keyword>
<organism evidence="3 4">
    <name type="scientific">Pseudonocardia xinjiangensis</name>
    <dbReference type="NCBI Taxonomy" id="75289"/>
    <lineage>
        <taxon>Bacteria</taxon>
        <taxon>Bacillati</taxon>
        <taxon>Actinomycetota</taxon>
        <taxon>Actinomycetes</taxon>
        <taxon>Pseudonocardiales</taxon>
        <taxon>Pseudonocardiaceae</taxon>
        <taxon>Pseudonocardia</taxon>
    </lineage>
</organism>
<sequence>MSDRHRAYAELTRSGPVHEVTLPHGSPAWLVTGYHEARAALVDPRFAAVETPLAHLLDPALRAATESSMLSMDGPGHARLRKLVMAAFTRRQVERLAPRIQQITDELLAPLAERGSPFDLLEEFAYPLPVAVICELLGVPEDRRGDFGKWSQITVNSLVVGVEALSAALTEFVSYLRELIALKRAEPGDDLATALIAARDGGDRLSEDELTSMMQLLLVAGHETTVNLVASAVHALLSTPGAWDLLGAEPERVPAVVEEALRFNGPVQTATERVVTEDVEIAGTTIPAGAHVRVALLAGNRDPKAWPAPEEFDVTRPPGPHLAFGHGIHLCVGAPLARLEGRIALTSLLSTFPGLRLAVPPQDVPAAPGVLMNAFATMPVVPGPAPR</sequence>
<dbReference type="SUPFAM" id="SSF48264">
    <property type="entry name" value="Cytochrome P450"/>
    <property type="match status" value="1"/>
</dbReference>
<keyword evidence="4" id="KW-1185">Reference proteome</keyword>
<evidence type="ECO:0000256" key="2">
    <source>
        <dbReference type="RuleBase" id="RU000461"/>
    </source>
</evidence>
<dbReference type="Proteomes" id="UP001296706">
    <property type="component" value="Unassembled WGS sequence"/>
</dbReference>
<dbReference type="InterPro" id="IPR017972">
    <property type="entry name" value="Cyt_P450_CS"/>
</dbReference>
<dbReference type="Pfam" id="PF00067">
    <property type="entry name" value="p450"/>
    <property type="match status" value="1"/>
</dbReference>
<dbReference type="CDD" id="cd11029">
    <property type="entry name" value="CYP107-like"/>
    <property type="match status" value="1"/>
</dbReference>
<dbReference type="InterPro" id="IPR002397">
    <property type="entry name" value="Cyt_P450_B"/>
</dbReference>
<keyword evidence="2" id="KW-0349">Heme</keyword>